<feature type="disulfide bond" evidence="8">
    <location>
        <begin position="210"/>
        <end position="215"/>
    </location>
</feature>
<feature type="compositionally biased region" description="Low complexity" evidence="9">
    <location>
        <begin position="1093"/>
        <end position="1108"/>
    </location>
</feature>
<evidence type="ECO:0000256" key="10">
    <source>
        <dbReference type="SAM" id="Phobius"/>
    </source>
</evidence>
<dbReference type="FunFam" id="4.10.70.10:FF:000001">
    <property type="entry name" value="Disintegrin and metalloproteinase domain-containing protein 22"/>
    <property type="match status" value="1"/>
</dbReference>
<feature type="compositionally biased region" description="Low complexity" evidence="9">
    <location>
        <begin position="574"/>
        <end position="584"/>
    </location>
</feature>
<dbReference type="GO" id="GO:0016020">
    <property type="term" value="C:membrane"/>
    <property type="evidence" value="ECO:0007669"/>
    <property type="project" value="UniProtKB-SubCell"/>
</dbReference>
<dbReference type="CDD" id="cd04269">
    <property type="entry name" value="ZnMc_adamalysin_II_like"/>
    <property type="match status" value="1"/>
</dbReference>
<evidence type="ECO:0000313" key="15">
    <source>
        <dbReference type="Proteomes" id="UP000271974"/>
    </source>
</evidence>
<feature type="domain" description="Disintegrin" evidence="12">
    <location>
        <begin position="259"/>
        <end position="347"/>
    </location>
</feature>
<feature type="compositionally biased region" description="Polar residues" evidence="9">
    <location>
        <begin position="540"/>
        <end position="553"/>
    </location>
</feature>
<dbReference type="Gene3D" id="3.40.390.10">
    <property type="entry name" value="Collagenase (Catalytic Domain)"/>
    <property type="match status" value="1"/>
</dbReference>
<evidence type="ECO:0000256" key="2">
    <source>
        <dbReference type="ARBA" id="ARBA00022692"/>
    </source>
</evidence>
<dbReference type="InterPro" id="IPR000742">
    <property type="entry name" value="EGF"/>
</dbReference>
<feature type="region of interest" description="Disordered" evidence="9">
    <location>
        <begin position="16"/>
        <end position="37"/>
    </location>
</feature>
<dbReference type="STRING" id="188477.A0A433T3R2"/>
<dbReference type="SUPFAM" id="SSF55486">
    <property type="entry name" value="Metalloproteases ('zincins'), catalytic domain"/>
    <property type="match status" value="1"/>
</dbReference>
<dbReference type="PROSITE" id="PS01186">
    <property type="entry name" value="EGF_2"/>
    <property type="match status" value="1"/>
</dbReference>
<evidence type="ECO:0000256" key="8">
    <source>
        <dbReference type="PROSITE-ProRule" id="PRU00276"/>
    </source>
</evidence>
<feature type="region of interest" description="Disordered" evidence="9">
    <location>
        <begin position="538"/>
        <end position="587"/>
    </location>
</feature>
<feature type="disulfide bond" evidence="6">
    <location>
        <begin position="319"/>
        <end position="339"/>
    </location>
</feature>
<evidence type="ECO:0000256" key="4">
    <source>
        <dbReference type="ARBA" id="ARBA00023136"/>
    </source>
</evidence>
<evidence type="ECO:0000256" key="7">
    <source>
        <dbReference type="PROSITE-ProRule" id="PRU00076"/>
    </source>
</evidence>
<feature type="binding site" evidence="8">
    <location>
        <position position="202"/>
    </location>
    <ligand>
        <name>Zn(2+)</name>
        <dbReference type="ChEBI" id="CHEBI:29105"/>
        <note>catalytic</note>
    </ligand>
</feature>
<evidence type="ECO:0000259" key="11">
    <source>
        <dbReference type="PROSITE" id="PS50026"/>
    </source>
</evidence>
<feature type="region of interest" description="Disordered" evidence="9">
    <location>
        <begin position="920"/>
        <end position="1316"/>
    </location>
</feature>
<feature type="compositionally biased region" description="Polar residues" evidence="9">
    <location>
        <begin position="1109"/>
        <end position="1119"/>
    </location>
</feature>
<dbReference type="InterPro" id="IPR002049">
    <property type="entry name" value="LE_dom"/>
</dbReference>
<keyword evidence="8" id="KW-0479">Metal-binding</keyword>
<accession>A0A433T3R2</accession>
<evidence type="ECO:0000256" key="3">
    <source>
        <dbReference type="ARBA" id="ARBA00022989"/>
    </source>
</evidence>
<dbReference type="SMART" id="SM00608">
    <property type="entry name" value="ACR"/>
    <property type="match status" value="1"/>
</dbReference>
<dbReference type="InterPro" id="IPR034027">
    <property type="entry name" value="Reprolysin_adamalysin"/>
</dbReference>
<dbReference type="GO" id="GO:0006509">
    <property type="term" value="P:membrane protein ectodomain proteolysis"/>
    <property type="evidence" value="ECO:0007669"/>
    <property type="project" value="TreeGrafter"/>
</dbReference>
<feature type="non-terminal residue" evidence="14">
    <location>
        <position position="1"/>
    </location>
</feature>
<evidence type="ECO:0000256" key="9">
    <source>
        <dbReference type="SAM" id="MobiDB-lite"/>
    </source>
</evidence>
<evidence type="ECO:0000313" key="14">
    <source>
        <dbReference type="EMBL" id="RUS76181.1"/>
    </source>
</evidence>
<dbReference type="Proteomes" id="UP000271974">
    <property type="component" value="Unassembled WGS sequence"/>
</dbReference>
<feature type="compositionally biased region" description="Polar residues" evidence="9">
    <location>
        <begin position="989"/>
        <end position="1004"/>
    </location>
</feature>
<keyword evidence="2 10" id="KW-0812">Transmembrane</keyword>
<feature type="region of interest" description="Disordered" evidence="9">
    <location>
        <begin position="646"/>
        <end position="679"/>
    </location>
</feature>
<comment type="subcellular location">
    <subcellularLocation>
        <location evidence="1">Membrane</location>
        <topology evidence="1">Single-pass membrane protein</topology>
    </subcellularLocation>
</comment>
<feature type="disulfide bond" evidence="8">
    <location>
        <begin position="208"/>
        <end position="232"/>
    </location>
</feature>
<dbReference type="GO" id="GO:0004222">
    <property type="term" value="F:metalloendopeptidase activity"/>
    <property type="evidence" value="ECO:0007669"/>
    <property type="project" value="InterPro"/>
</dbReference>
<organism evidence="14 15">
    <name type="scientific">Elysia chlorotica</name>
    <name type="common">Eastern emerald elysia</name>
    <name type="synonym">Sea slug</name>
    <dbReference type="NCBI Taxonomy" id="188477"/>
    <lineage>
        <taxon>Eukaryota</taxon>
        <taxon>Metazoa</taxon>
        <taxon>Spiralia</taxon>
        <taxon>Lophotrochozoa</taxon>
        <taxon>Mollusca</taxon>
        <taxon>Gastropoda</taxon>
        <taxon>Heterobranchia</taxon>
        <taxon>Euthyneura</taxon>
        <taxon>Panpulmonata</taxon>
        <taxon>Sacoglossa</taxon>
        <taxon>Placobranchoidea</taxon>
        <taxon>Plakobranchidae</taxon>
        <taxon>Elysia</taxon>
    </lineage>
</organism>
<evidence type="ECO:0000259" key="12">
    <source>
        <dbReference type="PROSITE" id="PS50214"/>
    </source>
</evidence>
<proteinExistence type="predicted"/>
<dbReference type="EMBL" id="RQTK01000682">
    <property type="protein sequence ID" value="RUS76181.1"/>
    <property type="molecule type" value="Genomic_DNA"/>
</dbReference>
<feature type="compositionally biased region" description="Polar residues" evidence="9">
    <location>
        <begin position="741"/>
        <end position="752"/>
    </location>
</feature>
<dbReference type="FunFam" id="3.40.390.10:FF:000002">
    <property type="entry name" value="Disintegrin and metalloproteinase domain-containing protein 22"/>
    <property type="match status" value="1"/>
</dbReference>
<dbReference type="OrthoDB" id="5951731at2759"/>
<dbReference type="InterPro" id="IPR006586">
    <property type="entry name" value="ADAM_Cys-rich"/>
</dbReference>
<dbReference type="Pfam" id="PF01421">
    <property type="entry name" value="Reprolysin"/>
    <property type="match status" value="1"/>
</dbReference>
<reference evidence="14 15" key="1">
    <citation type="submission" date="2019-01" db="EMBL/GenBank/DDBJ databases">
        <title>A draft genome assembly of the solar-powered sea slug Elysia chlorotica.</title>
        <authorList>
            <person name="Cai H."/>
            <person name="Li Q."/>
            <person name="Fang X."/>
            <person name="Li J."/>
            <person name="Curtis N.E."/>
            <person name="Altenburger A."/>
            <person name="Shibata T."/>
            <person name="Feng M."/>
            <person name="Maeda T."/>
            <person name="Schwartz J.A."/>
            <person name="Shigenobu S."/>
            <person name="Lundholm N."/>
            <person name="Nishiyama T."/>
            <person name="Yang H."/>
            <person name="Hasebe M."/>
            <person name="Li S."/>
            <person name="Pierce S.K."/>
            <person name="Wang J."/>
        </authorList>
    </citation>
    <scope>NUCLEOTIDE SEQUENCE [LARGE SCALE GENOMIC DNA]</scope>
    <source>
        <strain evidence="14">EC2010</strain>
        <tissue evidence="14">Whole organism of an adult</tissue>
    </source>
</reference>
<feature type="compositionally biased region" description="Polar residues" evidence="9">
    <location>
        <begin position="1176"/>
        <end position="1191"/>
    </location>
</feature>
<evidence type="ECO:0000256" key="1">
    <source>
        <dbReference type="ARBA" id="ARBA00004167"/>
    </source>
</evidence>
<evidence type="ECO:0000256" key="6">
    <source>
        <dbReference type="PROSITE-ProRule" id="PRU00068"/>
    </source>
</evidence>
<dbReference type="PROSITE" id="PS50026">
    <property type="entry name" value="EGF_3"/>
    <property type="match status" value="1"/>
</dbReference>
<dbReference type="Pfam" id="PF08516">
    <property type="entry name" value="ADAM_CR"/>
    <property type="match status" value="1"/>
</dbReference>
<evidence type="ECO:0008006" key="16">
    <source>
        <dbReference type="Google" id="ProtNLM"/>
    </source>
</evidence>
<comment type="caution">
    <text evidence="14">The sequence shown here is derived from an EMBL/GenBank/DDBJ whole genome shotgun (WGS) entry which is preliminary data.</text>
</comment>
<dbReference type="InterPro" id="IPR001762">
    <property type="entry name" value="Disintegrin_dom"/>
</dbReference>
<keyword evidence="8" id="KW-0862">Zinc</keyword>
<feature type="region of interest" description="Disordered" evidence="9">
    <location>
        <begin position="697"/>
        <end position="795"/>
    </location>
</feature>
<feature type="compositionally biased region" description="Polar residues" evidence="9">
    <location>
        <begin position="1027"/>
        <end position="1050"/>
    </location>
</feature>
<feature type="region of interest" description="Disordered" evidence="9">
    <location>
        <begin position="816"/>
        <end position="896"/>
    </location>
</feature>
<keyword evidence="3 10" id="KW-1133">Transmembrane helix</keyword>
<keyword evidence="5 7" id="KW-1015">Disulfide bond</keyword>
<feature type="compositionally biased region" description="Low complexity" evidence="9">
    <location>
        <begin position="1059"/>
        <end position="1071"/>
    </location>
</feature>
<gene>
    <name evidence="14" type="ORF">EGW08_016059</name>
</gene>
<dbReference type="Gene3D" id="4.10.70.10">
    <property type="entry name" value="Disintegrin domain"/>
    <property type="match status" value="1"/>
</dbReference>
<dbReference type="PANTHER" id="PTHR11905:SF159">
    <property type="entry name" value="ADAM METALLOPROTEASE"/>
    <property type="match status" value="1"/>
</dbReference>
<dbReference type="PROSITE" id="PS50215">
    <property type="entry name" value="ADAM_MEPRO"/>
    <property type="match status" value="1"/>
</dbReference>
<dbReference type="SUPFAM" id="SSF57552">
    <property type="entry name" value="Blood coagulation inhibitor (disintegrin)"/>
    <property type="match status" value="1"/>
</dbReference>
<feature type="compositionally biased region" description="Polar residues" evidence="9">
    <location>
        <begin position="1072"/>
        <end position="1092"/>
    </location>
</feature>
<keyword evidence="4 10" id="KW-0472">Membrane</keyword>
<name>A0A433T3R2_ELYCH</name>
<keyword evidence="7" id="KW-0245">EGF-like domain</keyword>
<dbReference type="InterPro" id="IPR036436">
    <property type="entry name" value="Disintegrin_dom_sf"/>
</dbReference>
<dbReference type="PROSITE" id="PS50214">
    <property type="entry name" value="DISINTEGRIN_2"/>
    <property type="match status" value="1"/>
</dbReference>
<feature type="disulfide bond" evidence="7">
    <location>
        <begin position="518"/>
        <end position="527"/>
    </location>
</feature>
<feature type="domain" description="Peptidase M12B" evidence="13">
    <location>
        <begin position="56"/>
        <end position="253"/>
    </location>
</feature>
<evidence type="ECO:0000256" key="5">
    <source>
        <dbReference type="ARBA" id="ARBA00023157"/>
    </source>
</evidence>
<feature type="compositionally biased region" description="Pro residues" evidence="9">
    <location>
        <begin position="715"/>
        <end position="725"/>
    </location>
</feature>
<feature type="compositionally biased region" description="Polar residues" evidence="9">
    <location>
        <begin position="956"/>
        <end position="968"/>
    </location>
</feature>
<feature type="binding site" evidence="8">
    <location>
        <position position="196"/>
    </location>
    <ligand>
        <name>Zn(2+)</name>
        <dbReference type="ChEBI" id="CHEBI:29105"/>
        <note>catalytic</note>
    </ligand>
</feature>
<protein>
    <recommendedName>
        <fullName evidence="16">Peptidase M12B domain-containing protein</fullName>
    </recommendedName>
</protein>
<feature type="transmembrane region" description="Helical" evidence="10">
    <location>
        <begin position="597"/>
        <end position="620"/>
    </location>
</feature>
<feature type="compositionally biased region" description="Polar residues" evidence="9">
    <location>
        <begin position="1299"/>
        <end position="1316"/>
    </location>
</feature>
<comment type="caution">
    <text evidence="7">Lacks conserved residue(s) required for the propagation of feature annotation.</text>
</comment>
<feature type="disulfide bond" evidence="7">
    <location>
        <begin position="500"/>
        <end position="510"/>
    </location>
</feature>
<dbReference type="InterPro" id="IPR024079">
    <property type="entry name" value="MetalloPept_cat_dom_sf"/>
</dbReference>
<dbReference type="SMART" id="SM00050">
    <property type="entry name" value="DISIN"/>
    <property type="match status" value="1"/>
</dbReference>
<dbReference type="GO" id="GO:0046872">
    <property type="term" value="F:metal ion binding"/>
    <property type="evidence" value="ECO:0007669"/>
    <property type="project" value="UniProtKB-KW"/>
</dbReference>
<dbReference type="CDD" id="cd00055">
    <property type="entry name" value="EGF_Lam"/>
    <property type="match status" value="1"/>
</dbReference>
<feature type="compositionally biased region" description="Low complexity" evidence="9">
    <location>
        <begin position="758"/>
        <end position="770"/>
    </location>
</feature>
<evidence type="ECO:0000259" key="13">
    <source>
        <dbReference type="PROSITE" id="PS50215"/>
    </source>
</evidence>
<keyword evidence="15" id="KW-1185">Reference proteome</keyword>
<feature type="domain" description="EGF-like" evidence="11">
    <location>
        <begin position="496"/>
        <end position="528"/>
    </location>
</feature>
<dbReference type="Pfam" id="PF00200">
    <property type="entry name" value="Disintegrin"/>
    <property type="match status" value="1"/>
</dbReference>
<feature type="compositionally biased region" description="Basic and acidic residues" evidence="9">
    <location>
        <begin position="1206"/>
        <end position="1230"/>
    </location>
</feature>
<dbReference type="PANTHER" id="PTHR11905">
    <property type="entry name" value="ADAM A DISINTEGRIN AND METALLOPROTEASE DOMAIN"/>
    <property type="match status" value="1"/>
</dbReference>
<sequence>SSDVLRVFRSSDQRPLPFRCGTEGHHPNQHGHQNVLNRHRRSSQIRAPFDSNAKTRYVELYLVNDYRTYERHGKNESVVIQRSKDIANIVSSLYHQLDIYVVLVGVEVWAGGDLIRVTTSADNTMESFLRYRMQRINPKHHNDNAQLITGVIFDHGVVGKAIKGPICTHQFSGGVNMDYGGAVSLVATTVAHEMGHNFGMEHDNESECHCKSDKCIMSATSGKISPIGWSSCSHNALAEAFLLGMDYCLRNIPETVFEGPVCGNGLMEEGEECDCGLPKDCKSQCCDPHTCRLHSLAKCATGKCCDTRTCQFKSATTECRAATGECDLPEFCNGTTEFCPHDVYNQDGRECMNGQSYCYKGRCVTHTNQCKLLWGESGRVSDPICFQQLNVKGNEFGSCGYNWTSDRYKRCNKEDVMCGLLHCVHLNEKLMFWRDNLAIAKKASFLRRGNSQYVCRSAVLDVGMDMPDPGFSGDGVKCEHNKICLNQQCTSLGKLRIKQCPLNCNGHGACNSEGQCHCHHGYAPPLCDKPGYGGSVHSGPASNSNGSTATQRPAVTGPIQDPDEDQETTSKDWNVSVSTNSSGPSGSGFLGDDDDKLVILLVICLLVLPLVVLFLIICCCKARLKPYWHRFMQTFTNWAKCKNRKPKPIPPAKDFDTRGKTGRVSTGAKGPKSPIYRDKKVSNPLLLHQECETDVKKSNAAPLLSKKSVKDKAPPIRPPPPPSCPPSAGRTGSKAGAKRVSLSTPIQETQGPPLSRTKPSNVSSKGASSASEDDSSGPIKIMKRESFRGSQISSPVLVCTTNRDSLVLADGNVDIIGPEAFSKPGSGSQVKRSQSERGDLGSVRHVVTKSASARAGLGEEASTSTLRSGFRPRPVPPLPAEEEEDDTQPIYSNEGLGMGDLLSEIECSLFKKEEEQLYNNLPIQETAPPCPPRPEKYRPSAGRSSVEQSHVEAQRSKAQSFSPSQKTPASKPVMLPDKAAVPSDRNKTPTRQLSSGSKASNSADTVKPAPSVNKSNVANELRKKILSRSSNLSTPGGDSSQKPSLTSGAKSISDGKDGAAVVSTTPAASSVKFTSARTNSSLVSQPVSQARPSTVSSSVSAASNNLSTKSDGTNTASIKSTEKSVAPSVSSLKAKFSQTSVEPVAASKAQKPAPSIFGNNTDKAAAAAVSKPAKPTSVSQINGPKTASQSAAGPKAPIHKGLPKKFQSDVKTETDKIQTKSKVAELKAALDKSQGQSTGKPVPQIKPGLKRAASERAGASGQGSKGEGSAQPQRPVLPPKPGDGPASESSVRTVPKAATRSSAATSQPKRVQSFRI</sequence>
<dbReference type="InterPro" id="IPR001590">
    <property type="entry name" value="Peptidase_M12B"/>
</dbReference>
<feature type="active site" evidence="8">
    <location>
        <position position="193"/>
    </location>
</feature>
<feature type="binding site" evidence="8">
    <location>
        <position position="192"/>
    </location>
    <ligand>
        <name>Zn(2+)</name>
        <dbReference type="ChEBI" id="CHEBI:29105"/>
        <note>catalytic</note>
    </ligand>
</feature>
<feature type="compositionally biased region" description="Polar residues" evidence="9">
    <location>
        <begin position="1127"/>
        <end position="1141"/>
    </location>
</feature>